<dbReference type="Proteomes" id="UP000294547">
    <property type="component" value="Unassembled WGS sequence"/>
</dbReference>
<gene>
    <name evidence="2" type="ORF">EDD54_3374</name>
</gene>
<keyword evidence="3" id="KW-1185">Reference proteome</keyword>
<keyword evidence="1" id="KW-1133">Transmembrane helix</keyword>
<keyword evidence="1" id="KW-0812">Transmembrane</keyword>
<evidence type="ECO:0000313" key="2">
    <source>
        <dbReference type="EMBL" id="TDP83412.1"/>
    </source>
</evidence>
<dbReference type="AlphaFoldDB" id="A0A4R6RBH0"/>
<evidence type="ECO:0000256" key="1">
    <source>
        <dbReference type="SAM" id="Phobius"/>
    </source>
</evidence>
<name>A0A4R6RBH0_9HYPH</name>
<sequence>MQDKALYAPVPPASTAMRGRCPRCGQGRLFKGFLDTAPACTACGLDYKFIDSGDGPAVFVILLIGFVVVGLALYVEVTWQPPLWLHALLWLPSTLILSLGLLRPLKGLMIGLQYQNKATEGRLVDGKADGGDAAP</sequence>
<protein>
    <submittedName>
        <fullName evidence="2">Uncharacterized protein (DUF983 family)</fullName>
    </submittedName>
</protein>
<feature type="transmembrane region" description="Helical" evidence="1">
    <location>
        <begin position="57"/>
        <end position="77"/>
    </location>
</feature>
<proteinExistence type="predicted"/>
<dbReference type="Pfam" id="PF06170">
    <property type="entry name" value="DUF983"/>
    <property type="match status" value="1"/>
</dbReference>
<organism evidence="2 3">
    <name type="scientific">Oharaeibacter diazotrophicus</name>
    <dbReference type="NCBI Taxonomy" id="1920512"/>
    <lineage>
        <taxon>Bacteria</taxon>
        <taxon>Pseudomonadati</taxon>
        <taxon>Pseudomonadota</taxon>
        <taxon>Alphaproteobacteria</taxon>
        <taxon>Hyphomicrobiales</taxon>
        <taxon>Pleomorphomonadaceae</taxon>
        <taxon>Oharaeibacter</taxon>
    </lineage>
</organism>
<dbReference type="InterPro" id="IPR009325">
    <property type="entry name" value="DUF983"/>
</dbReference>
<evidence type="ECO:0000313" key="3">
    <source>
        <dbReference type="Proteomes" id="UP000294547"/>
    </source>
</evidence>
<reference evidence="2 3" key="1">
    <citation type="submission" date="2019-03" db="EMBL/GenBank/DDBJ databases">
        <title>Genomic Encyclopedia of Type Strains, Phase IV (KMG-IV): sequencing the most valuable type-strain genomes for metagenomic binning, comparative biology and taxonomic classification.</title>
        <authorList>
            <person name="Goeker M."/>
        </authorList>
    </citation>
    <scope>NUCLEOTIDE SEQUENCE [LARGE SCALE GENOMIC DNA]</scope>
    <source>
        <strain evidence="2 3">DSM 102969</strain>
    </source>
</reference>
<dbReference type="OrthoDB" id="9799456at2"/>
<comment type="caution">
    <text evidence="2">The sequence shown here is derived from an EMBL/GenBank/DDBJ whole genome shotgun (WGS) entry which is preliminary data.</text>
</comment>
<dbReference type="EMBL" id="SNXY01000009">
    <property type="protein sequence ID" value="TDP83412.1"/>
    <property type="molecule type" value="Genomic_DNA"/>
</dbReference>
<dbReference type="RefSeq" id="WP_126538341.1">
    <property type="nucleotide sequence ID" value="NZ_BSPM01000009.1"/>
</dbReference>
<accession>A0A4R6RBH0</accession>
<keyword evidence="1" id="KW-0472">Membrane</keyword>
<feature type="transmembrane region" description="Helical" evidence="1">
    <location>
        <begin position="83"/>
        <end position="102"/>
    </location>
</feature>